<feature type="transmembrane region" description="Helical" evidence="3">
    <location>
        <begin position="89"/>
        <end position="109"/>
    </location>
</feature>
<feature type="transmembrane region" description="Helical" evidence="3">
    <location>
        <begin position="130"/>
        <end position="153"/>
    </location>
</feature>
<keyword evidence="1" id="KW-0802">TPR repeat</keyword>
<dbReference type="InterPro" id="IPR019734">
    <property type="entry name" value="TPR_rpt"/>
</dbReference>
<dbReference type="Gene3D" id="1.25.40.10">
    <property type="entry name" value="Tetratricopeptide repeat domain"/>
    <property type="match status" value="1"/>
</dbReference>
<dbReference type="PANTHER" id="PTHR37422">
    <property type="entry name" value="TEICHURONIC ACID BIOSYNTHESIS PROTEIN TUAE"/>
    <property type="match status" value="1"/>
</dbReference>
<gene>
    <name evidence="4" type="ORF">UV74_C0013G0003</name>
</gene>
<dbReference type="STRING" id="1618578.UV74_C0013G0003"/>
<feature type="transmembrane region" description="Helical" evidence="3">
    <location>
        <begin position="313"/>
        <end position="343"/>
    </location>
</feature>
<feature type="transmembrane region" description="Helical" evidence="3">
    <location>
        <begin position="5"/>
        <end position="24"/>
    </location>
</feature>
<dbReference type="PANTHER" id="PTHR37422:SF13">
    <property type="entry name" value="LIPOPOLYSACCHARIDE BIOSYNTHESIS PROTEIN PA4999-RELATED"/>
    <property type="match status" value="1"/>
</dbReference>
<feature type="transmembrane region" description="Helical" evidence="3">
    <location>
        <begin position="30"/>
        <end position="49"/>
    </location>
</feature>
<keyword evidence="3" id="KW-0472">Membrane</keyword>
<evidence type="ECO:0000313" key="4">
    <source>
        <dbReference type="EMBL" id="KKS96881.1"/>
    </source>
</evidence>
<reference evidence="4 5" key="1">
    <citation type="journal article" date="2015" name="Nature">
        <title>rRNA introns, odd ribosomes, and small enigmatic genomes across a large radiation of phyla.</title>
        <authorList>
            <person name="Brown C.T."/>
            <person name="Hug L.A."/>
            <person name="Thomas B.C."/>
            <person name="Sharon I."/>
            <person name="Castelle C.J."/>
            <person name="Singh A."/>
            <person name="Wilkins M.J."/>
            <person name="Williams K.H."/>
            <person name="Banfield J.F."/>
        </authorList>
    </citation>
    <scope>NUCLEOTIDE SEQUENCE [LARGE SCALE GENOMIC DNA]</scope>
</reference>
<evidence type="ECO:0000256" key="2">
    <source>
        <dbReference type="SAM" id="MobiDB-lite"/>
    </source>
</evidence>
<proteinExistence type="predicted"/>
<dbReference type="InterPro" id="IPR051533">
    <property type="entry name" value="WaaL-like"/>
</dbReference>
<feature type="transmembrane region" description="Helical" evidence="3">
    <location>
        <begin position="355"/>
        <end position="375"/>
    </location>
</feature>
<protein>
    <submittedName>
        <fullName evidence="4">Uncharacterized protein</fullName>
    </submittedName>
</protein>
<dbReference type="SUPFAM" id="SSF48452">
    <property type="entry name" value="TPR-like"/>
    <property type="match status" value="1"/>
</dbReference>
<dbReference type="PATRIC" id="fig|1618578.3.peg.342"/>
<keyword evidence="3" id="KW-0812">Transmembrane</keyword>
<organism evidence="4 5">
    <name type="scientific">Candidatus Woesebacteria bacterium GW2011_GWB1_43_14</name>
    <dbReference type="NCBI Taxonomy" id="1618578"/>
    <lineage>
        <taxon>Bacteria</taxon>
        <taxon>Candidatus Woeseibacteriota</taxon>
    </lineage>
</organism>
<dbReference type="AlphaFoldDB" id="A0A0G1FPC4"/>
<evidence type="ECO:0000256" key="1">
    <source>
        <dbReference type="PROSITE-ProRule" id="PRU00339"/>
    </source>
</evidence>
<keyword evidence="3" id="KW-1133">Transmembrane helix</keyword>
<dbReference type="Proteomes" id="UP000034090">
    <property type="component" value="Unassembled WGS sequence"/>
</dbReference>
<feature type="repeat" description="TPR" evidence="1">
    <location>
        <begin position="544"/>
        <end position="577"/>
    </location>
</feature>
<feature type="transmembrane region" description="Helical" evidence="3">
    <location>
        <begin position="194"/>
        <end position="213"/>
    </location>
</feature>
<dbReference type="InterPro" id="IPR011990">
    <property type="entry name" value="TPR-like_helical_dom_sf"/>
</dbReference>
<name>A0A0G1FPC4_9BACT</name>
<feature type="region of interest" description="Disordered" evidence="2">
    <location>
        <begin position="586"/>
        <end position="632"/>
    </location>
</feature>
<evidence type="ECO:0000313" key="5">
    <source>
        <dbReference type="Proteomes" id="UP000034090"/>
    </source>
</evidence>
<dbReference type="PROSITE" id="PS50005">
    <property type="entry name" value="TPR"/>
    <property type="match status" value="1"/>
</dbReference>
<feature type="transmembrane region" description="Helical" evidence="3">
    <location>
        <begin position="277"/>
        <end position="301"/>
    </location>
</feature>
<feature type="transmembrane region" description="Helical" evidence="3">
    <location>
        <begin position="61"/>
        <end position="83"/>
    </location>
</feature>
<evidence type="ECO:0000256" key="3">
    <source>
        <dbReference type="SAM" id="Phobius"/>
    </source>
</evidence>
<feature type="transmembrane region" description="Helical" evidence="3">
    <location>
        <begin position="165"/>
        <end position="182"/>
    </location>
</feature>
<dbReference type="SMART" id="SM00028">
    <property type="entry name" value="TPR"/>
    <property type="match status" value="4"/>
</dbReference>
<comment type="caution">
    <text evidence="4">The sequence shown here is derived from an EMBL/GenBank/DDBJ whole genome shotgun (WGS) entry which is preliminary data.</text>
</comment>
<sequence>MDKFIIGLVLATVFAIPILVLPFFQDPFTLSKLIILTIGVCLLILLKIIRSIYSDELEYSAGEYDLPVIFIASSYLLSGIFSTPNRYDAFLVPGTGSFVILGAILYLSITQLKEKSKELVKASLIAGGTVFSLVLILSTTKILSIVSFLPPLFSNPLYTSLGDHLTGAIFLLTIIPLGVGLANKSEKTFAKSILGASLGLIILGLIISVINILPGKQTAPLLVDFATSWAIMIDSLKANPIFGVGPGNYLTAFNRYRPIAFNGTDLWSLRFTTSRNFFMTMTTETGLFGIIGLSILVSKLYKHFQTISKDKKLIPLIIILGALMIFPSSSYLIVLLFIVLSLSTKTSLVSIKTTAKLPLLVIASPIIITIAFVWYKGVNIVKAEYTYNKALIAIANNNGKAAYDLLARTISLNPKIDRYHASYAQINLAIAGGIAQNKEITDEDRTTIGKLAQQAIREAKSTVSLNSGRAGNWEILANTYQSIIPLAQGADQFAIESYNQAIALDPLNPNTRIALGGLLYARRDYTDAIEVYRIVTNLVKPDHPNAHYNLAFAYKDSGQIDKAIDELNIVLSLVPKESSDYETASSVLESLKSKGPLTETKSTNLVPPQETKEILKPPLELPEDSQPLAPTP</sequence>
<dbReference type="EMBL" id="LCFQ01000013">
    <property type="protein sequence ID" value="KKS96881.1"/>
    <property type="molecule type" value="Genomic_DNA"/>
</dbReference>
<accession>A0A0G1FPC4</accession>